<comment type="similarity">
    <text evidence="1 7">Belongs to the class-II aminoacyl-tRNA synthetase family. Type 1 subfamily.</text>
</comment>
<feature type="binding site" evidence="7">
    <location>
        <position position="224"/>
    </location>
    <ligand>
        <name>L-aspartate</name>
        <dbReference type="ChEBI" id="CHEBI:29991"/>
    </ligand>
</feature>
<dbReference type="InterPro" id="IPR004365">
    <property type="entry name" value="NA-bd_OB_tRNA"/>
</dbReference>
<comment type="subcellular location">
    <subcellularLocation>
        <location evidence="7">Cytoplasm</location>
    </subcellularLocation>
</comment>
<reference evidence="9 10" key="1">
    <citation type="submission" date="2021-10" db="EMBL/GenBank/DDBJ databases">
        <title>Lutispora strain m25 sp. nov., a thermophilic, non-spore-forming bacterium isolated from a lab-scale methanogenic bioreactor digesting anaerobic sludge.</title>
        <authorList>
            <person name="El Houari A."/>
            <person name="Mcdonald J."/>
        </authorList>
    </citation>
    <scope>NUCLEOTIDE SEQUENCE [LARGE SCALE GENOMIC DNA]</scope>
    <source>
        <strain evidence="10">m25</strain>
    </source>
</reference>
<dbReference type="Pfam" id="PF00152">
    <property type="entry name" value="tRNA-synt_2"/>
    <property type="match status" value="1"/>
</dbReference>
<evidence type="ECO:0000313" key="10">
    <source>
        <dbReference type="Proteomes" id="UP001651880"/>
    </source>
</evidence>
<keyword evidence="4 7" id="KW-0067">ATP-binding</keyword>
<feature type="binding site" evidence="7">
    <location>
        <position position="178"/>
    </location>
    <ligand>
        <name>L-aspartate</name>
        <dbReference type="ChEBI" id="CHEBI:29991"/>
    </ligand>
</feature>
<comment type="caution">
    <text evidence="9">The sequence shown here is derived from an EMBL/GenBank/DDBJ whole genome shotgun (WGS) entry which is preliminary data.</text>
</comment>
<dbReference type="Gene3D" id="2.40.50.140">
    <property type="entry name" value="Nucleic acid-binding proteins"/>
    <property type="match status" value="1"/>
</dbReference>
<dbReference type="PANTHER" id="PTHR22594:SF5">
    <property type="entry name" value="ASPARTATE--TRNA LIGASE, MITOCHONDRIAL"/>
    <property type="match status" value="1"/>
</dbReference>
<dbReference type="InterPro" id="IPR004524">
    <property type="entry name" value="Asp-tRNA-ligase_1"/>
</dbReference>
<gene>
    <name evidence="7 9" type="primary">aspS</name>
    <name evidence="9" type="ORF">LJD61_09370</name>
</gene>
<evidence type="ECO:0000256" key="6">
    <source>
        <dbReference type="ARBA" id="ARBA00023146"/>
    </source>
</evidence>
<proteinExistence type="inferred from homology"/>
<dbReference type="SUPFAM" id="SSF50249">
    <property type="entry name" value="Nucleic acid-binding proteins"/>
    <property type="match status" value="1"/>
</dbReference>
<dbReference type="InterPro" id="IPR004115">
    <property type="entry name" value="GAD-like_sf"/>
</dbReference>
<evidence type="ECO:0000256" key="5">
    <source>
        <dbReference type="ARBA" id="ARBA00022917"/>
    </source>
</evidence>
<dbReference type="Gene3D" id="3.30.1360.30">
    <property type="entry name" value="GAD-like domain"/>
    <property type="match status" value="1"/>
</dbReference>
<comment type="caution">
    <text evidence="7">Lacks conserved residue(s) required for the propagation of feature annotation.</text>
</comment>
<dbReference type="NCBIfam" id="NF001750">
    <property type="entry name" value="PRK00476.1"/>
    <property type="match status" value="1"/>
</dbReference>
<dbReference type="InterPro" id="IPR045864">
    <property type="entry name" value="aa-tRNA-synth_II/BPL/LPL"/>
</dbReference>
<evidence type="ECO:0000256" key="7">
    <source>
        <dbReference type="HAMAP-Rule" id="MF_00044"/>
    </source>
</evidence>
<organism evidence="9 10">
    <name type="scientific">Lutispora saccharofermentans</name>
    <dbReference type="NCBI Taxonomy" id="3024236"/>
    <lineage>
        <taxon>Bacteria</taxon>
        <taxon>Bacillati</taxon>
        <taxon>Bacillota</taxon>
        <taxon>Clostridia</taxon>
        <taxon>Lutisporales</taxon>
        <taxon>Lutisporaceae</taxon>
        <taxon>Lutispora</taxon>
    </lineage>
</organism>
<protein>
    <recommendedName>
        <fullName evidence="7">Aspartate--tRNA ligase</fullName>
        <ecNumber evidence="7">6.1.1.12</ecNumber>
    </recommendedName>
    <alternativeName>
        <fullName evidence="7">Aspartyl-tRNA synthetase</fullName>
        <shortName evidence="7">AspRS</shortName>
    </alternativeName>
</protein>
<dbReference type="InterPro" id="IPR006195">
    <property type="entry name" value="aa-tRNA-synth_II"/>
</dbReference>
<feature type="binding site" evidence="7">
    <location>
        <begin position="224"/>
        <end position="226"/>
    </location>
    <ligand>
        <name>ATP</name>
        <dbReference type="ChEBI" id="CHEBI:30616"/>
    </ligand>
</feature>
<keyword evidence="10" id="KW-1185">Reference proteome</keyword>
<feature type="binding site" evidence="7">
    <location>
        <begin position="538"/>
        <end position="541"/>
    </location>
    <ligand>
        <name>ATP</name>
        <dbReference type="ChEBI" id="CHEBI:30616"/>
    </ligand>
</feature>
<dbReference type="Pfam" id="PF01336">
    <property type="entry name" value="tRNA_anti-codon"/>
    <property type="match status" value="1"/>
</dbReference>
<dbReference type="NCBIfam" id="TIGR00459">
    <property type="entry name" value="aspS_bact"/>
    <property type="match status" value="1"/>
</dbReference>
<dbReference type="GO" id="GO:0004815">
    <property type="term" value="F:aspartate-tRNA ligase activity"/>
    <property type="evidence" value="ECO:0007669"/>
    <property type="project" value="UniProtKB-EC"/>
</dbReference>
<feature type="binding site" evidence="7">
    <location>
        <position position="233"/>
    </location>
    <ligand>
        <name>ATP</name>
        <dbReference type="ChEBI" id="CHEBI:30616"/>
    </ligand>
</feature>
<sequence>MAKYKRTHMCGELSISNLGQEVFLTGWVQKSRDLGGLLFIDLRDRTGILQVVFDKDKNLELFEKAQKVRGEYVIAVSGIVGQRDEKAVNKRMKTGYIEILASDIDIISKAETTPIYIEDDLNVSENLRLKYRYLDLRRPSMQNIFFTRHNVNKLIRNYFDEKGFIEVETPVLTKTTPEGARDYLVPSRVQPGKFYALPQSPQLFKQILMVSGFDRYFQIVKCFRDEDLRADRQPEFTQLDMEMSFVEADDVMSIIEGLMKRIFKDMNDVDISIPLPRLSYNEAMERYGSDKPDVRFGLELKDLNDILSDSGFKVFSDAIKGGGSVKAINAEGCGSKLSRKEIDSLGEFVKTYRAKGLAWINFTEDGIKSPIAKFLKEEEMRSIIERMDAKTGDIVFIVADNKKVVYDSLGQLRLELGRRFDLIDKNKIGLLWVTEFPLLDYDEEEKRYVAIHHPFTSPMDEDIKLLDSDPLKVRAKAYDIVLNGYELGGGSIRIHDSELQEKMFKLLGFSQEEAWRKFGFLLEAFKYGTPPHGGLAIGVDRLVMLLTGTDNIRDVVAFPKTQSASCLMTDAPSFADEGQLAELKISTDNALSKPEP</sequence>
<feature type="binding site" evidence="7">
    <location>
        <position position="493"/>
    </location>
    <ligand>
        <name>L-aspartate</name>
        <dbReference type="ChEBI" id="CHEBI:29991"/>
    </ligand>
</feature>
<dbReference type="CDD" id="cd00777">
    <property type="entry name" value="AspRS_core"/>
    <property type="match status" value="1"/>
</dbReference>
<evidence type="ECO:0000313" key="9">
    <source>
        <dbReference type="EMBL" id="MCQ1529753.1"/>
    </source>
</evidence>
<dbReference type="SUPFAM" id="SSF55681">
    <property type="entry name" value="Class II aaRS and biotin synthetases"/>
    <property type="match status" value="1"/>
</dbReference>
<dbReference type="CDD" id="cd04317">
    <property type="entry name" value="EcAspRS_like_N"/>
    <property type="match status" value="1"/>
</dbReference>
<keyword evidence="6 7" id="KW-0030">Aminoacyl-tRNA synthetase</keyword>
<keyword evidence="7" id="KW-0963">Cytoplasm</keyword>
<keyword evidence="3 7" id="KW-0547">Nucleotide-binding</keyword>
<dbReference type="InterPro" id="IPR047089">
    <property type="entry name" value="Asp-tRNA-ligase_1_N"/>
</dbReference>
<evidence type="ECO:0000256" key="1">
    <source>
        <dbReference type="ARBA" id="ARBA00006303"/>
    </source>
</evidence>
<dbReference type="EC" id="6.1.1.12" evidence="7"/>
<feature type="binding site" evidence="7">
    <location>
        <position position="486"/>
    </location>
    <ligand>
        <name>ATP</name>
        <dbReference type="ChEBI" id="CHEBI:30616"/>
    </ligand>
</feature>
<feature type="binding site" evidence="7">
    <location>
        <position position="452"/>
    </location>
    <ligand>
        <name>L-aspartate</name>
        <dbReference type="ChEBI" id="CHEBI:29991"/>
    </ligand>
</feature>
<comment type="function">
    <text evidence="7">Catalyzes the attachment of L-aspartate to tRNA(Asp) in a two-step reaction: L-aspartate is first activated by ATP to form Asp-AMP and then transferred to the acceptor end of tRNA(Asp).</text>
</comment>
<evidence type="ECO:0000256" key="2">
    <source>
        <dbReference type="ARBA" id="ARBA00022598"/>
    </source>
</evidence>
<dbReference type="Gene3D" id="3.30.930.10">
    <property type="entry name" value="Bira Bifunctional Protein, Domain 2"/>
    <property type="match status" value="1"/>
</dbReference>
<keyword evidence="2 7" id="KW-0436">Ligase</keyword>
<dbReference type="RefSeq" id="WP_255227274.1">
    <property type="nucleotide sequence ID" value="NZ_JAJEKE010000007.1"/>
</dbReference>
<accession>A0ABT1NEU9</accession>
<dbReference type="HAMAP" id="MF_00044">
    <property type="entry name" value="Asp_tRNA_synth_type1"/>
    <property type="match status" value="1"/>
</dbReference>
<dbReference type="EMBL" id="JAJEKE010000007">
    <property type="protein sequence ID" value="MCQ1529753.1"/>
    <property type="molecule type" value="Genomic_DNA"/>
</dbReference>
<dbReference type="SUPFAM" id="SSF55261">
    <property type="entry name" value="GAD domain-like"/>
    <property type="match status" value="1"/>
</dbReference>
<feature type="domain" description="Aminoacyl-transfer RNA synthetases class-II family profile" evidence="8">
    <location>
        <begin position="148"/>
        <end position="559"/>
    </location>
</feature>
<dbReference type="InterPro" id="IPR012340">
    <property type="entry name" value="NA-bd_OB-fold"/>
</dbReference>
<dbReference type="InterPro" id="IPR047090">
    <property type="entry name" value="AspRS_core"/>
</dbReference>
<evidence type="ECO:0000256" key="3">
    <source>
        <dbReference type="ARBA" id="ARBA00022741"/>
    </source>
</evidence>
<dbReference type="PANTHER" id="PTHR22594">
    <property type="entry name" value="ASPARTYL/LYSYL-TRNA SYNTHETASE"/>
    <property type="match status" value="1"/>
</dbReference>
<comment type="catalytic activity">
    <reaction evidence="7">
        <text>tRNA(Asp) + L-aspartate + ATP = L-aspartyl-tRNA(Asp) + AMP + diphosphate</text>
        <dbReference type="Rhea" id="RHEA:19649"/>
        <dbReference type="Rhea" id="RHEA-COMP:9660"/>
        <dbReference type="Rhea" id="RHEA-COMP:9678"/>
        <dbReference type="ChEBI" id="CHEBI:29991"/>
        <dbReference type="ChEBI" id="CHEBI:30616"/>
        <dbReference type="ChEBI" id="CHEBI:33019"/>
        <dbReference type="ChEBI" id="CHEBI:78442"/>
        <dbReference type="ChEBI" id="CHEBI:78516"/>
        <dbReference type="ChEBI" id="CHEBI:456215"/>
        <dbReference type="EC" id="6.1.1.12"/>
    </reaction>
</comment>
<dbReference type="PROSITE" id="PS50862">
    <property type="entry name" value="AA_TRNA_LIGASE_II"/>
    <property type="match status" value="1"/>
</dbReference>
<comment type="subunit">
    <text evidence="7">Homodimer.</text>
</comment>
<dbReference type="Proteomes" id="UP001651880">
    <property type="component" value="Unassembled WGS sequence"/>
</dbReference>
<dbReference type="InterPro" id="IPR029351">
    <property type="entry name" value="GAD_dom"/>
</dbReference>
<evidence type="ECO:0000259" key="8">
    <source>
        <dbReference type="PROSITE" id="PS50862"/>
    </source>
</evidence>
<dbReference type="Pfam" id="PF02938">
    <property type="entry name" value="GAD"/>
    <property type="match status" value="1"/>
</dbReference>
<feature type="region of interest" description="Aspartate" evidence="7">
    <location>
        <begin position="202"/>
        <end position="205"/>
    </location>
</feature>
<dbReference type="InterPro" id="IPR004364">
    <property type="entry name" value="Aa-tRNA-synt_II"/>
</dbReference>
<dbReference type="InterPro" id="IPR002312">
    <property type="entry name" value="Asp/Asn-tRNA-synth_IIb"/>
</dbReference>
<name>A0ABT1NEU9_9FIRM</name>
<dbReference type="PRINTS" id="PR01042">
    <property type="entry name" value="TRNASYNTHASP"/>
</dbReference>
<evidence type="ECO:0000256" key="4">
    <source>
        <dbReference type="ARBA" id="ARBA00022840"/>
    </source>
</evidence>
<keyword evidence="5 7" id="KW-0648">Protein biosynthesis</keyword>